<dbReference type="Proteomes" id="UP001519460">
    <property type="component" value="Unassembled WGS sequence"/>
</dbReference>
<gene>
    <name evidence="2" type="ORF">BaRGS_00012161</name>
</gene>
<evidence type="ECO:0000313" key="2">
    <source>
        <dbReference type="EMBL" id="KAK7496509.1"/>
    </source>
</evidence>
<evidence type="ECO:0000313" key="3">
    <source>
        <dbReference type="Proteomes" id="UP001519460"/>
    </source>
</evidence>
<keyword evidence="3" id="KW-1185">Reference proteome</keyword>
<reference evidence="2 3" key="1">
    <citation type="journal article" date="2023" name="Sci. Data">
        <title>Genome assembly of the Korean intertidal mud-creeper Batillaria attramentaria.</title>
        <authorList>
            <person name="Patra A.K."/>
            <person name="Ho P.T."/>
            <person name="Jun S."/>
            <person name="Lee S.J."/>
            <person name="Kim Y."/>
            <person name="Won Y.J."/>
        </authorList>
    </citation>
    <scope>NUCLEOTIDE SEQUENCE [LARGE SCALE GENOMIC DNA]</scope>
    <source>
        <strain evidence="2">Wonlab-2016</strain>
    </source>
</reference>
<feature type="compositionally biased region" description="Low complexity" evidence="1">
    <location>
        <begin position="63"/>
        <end position="76"/>
    </location>
</feature>
<feature type="region of interest" description="Disordered" evidence="1">
    <location>
        <begin position="48"/>
        <end position="76"/>
    </location>
</feature>
<evidence type="ECO:0000256" key="1">
    <source>
        <dbReference type="SAM" id="MobiDB-lite"/>
    </source>
</evidence>
<comment type="caution">
    <text evidence="2">The sequence shown here is derived from an EMBL/GenBank/DDBJ whole genome shotgun (WGS) entry which is preliminary data.</text>
</comment>
<dbReference type="AlphaFoldDB" id="A0ABD0LBI9"/>
<sequence length="143" mass="16013">MLVLVGGACIIWHFRYSKRNSARGDGSSIEDDPKADMKYRNQAFDGGDMIETAPAAPDDKPNGTTTTTTDGTENGGYESFRMIVNLILQPTHFDEFNDDIPKQCLQIYSKITKSQCSNIRIGGELNRRRRVVEDVIAFAEYGR</sequence>
<protein>
    <submittedName>
        <fullName evidence="2">Uncharacterized protein</fullName>
    </submittedName>
</protein>
<dbReference type="EMBL" id="JACVVK020000066">
    <property type="protein sequence ID" value="KAK7496509.1"/>
    <property type="molecule type" value="Genomic_DNA"/>
</dbReference>
<accession>A0ABD0LBI9</accession>
<proteinExistence type="predicted"/>
<organism evidence="2 3">
    <name type="scientific">Batillaria attramentaria</name>
    <dbReference type="NCBI Taxonomy" id="370345"/>
    <lineage>
        <taxon>Eukaryota</taxon>
        <taxon>Metazoa</taxon>
        <taxon>Spiralia</taxon>
        <taxon>Lophotrochozoa</taxon>
        <taxon>Mollusca</taxon>
        <taxon>Gastropoda</taxon>
        <taxon>Caenogastropoda</taxon>
        <taxon>Sorbeoconcha</taxon>
        <taxon>Cerithioidea</taxon>
        <taxon>Batillariidae</taxon>
        <taxon>Batillaria</taxon>
    </lineage>
</organism>
<name>A0ABD0LBI9_9CAEN</name>